<reference evidence="1" key="1">
    <citation type="journal article" date="2014" name="Front. Microbiol.">
        <title>High frequency of phylogenetically diverse reductive dehalogenase-homologous genes in deep subseafloor sedimentary metagenomes.</title>
        <authorList>
            <person name="Kawai M."/>
            <person name="Futagami T."/>
            <person name="Toyoda A."/>
            <person name="Takaki Y."/>
            <person name="Nishi S."/>
            <person name="Hori S."/>
            <person name="Arai W."/>
            <person name="Tsubouchi T."/>
            <person name="Morono Y."/>
            <person name="Uchiyama I."/>
            <person name="Ito T."/>
            <person name="Fujiyama A."/>
            <person name="Inagaki F."/>
            <person name="Takami H."/>
        </authorList>
    </citation>
    <scope>NUCLEOTIDE SEQUENCE</scope>
    <source>
        <strain evidence="1">Expedition CK06-06</strain>
    </source>
</reference>
<dbReference type="EMBL" id="BARV01015821">
    <property type="protein sequence ID" value="GAI20044.1"/>
    <property type="molecule type" value="Genomic_DNA"/>
</dbReference>
<sequence>KEDVQEKNIDTTLINGYNKIKIPTNIYNLYKFNNCSSSLIFIGGGFKTFPQLTL</sequence>
<comment type="caution">
    <text evidence="1">The sequence shown here is derived from an EMBL/GenBank/DDBJ whole genome shotgun (WGS) entry which is preliminary data.</text>
</comment>
<feature type="non-terminal residue" evidence="1">
    <location>
        <position position="1"/>
    </location>
</feature>
<accession>X1NMZ6</accession>
<gene>
    <name evidence="1" type="ORF">S06H3_27291</name>
</gene>
<evidence type="ECO:0000313" key="1">
    <source>
        <dbReference type="EMBL" id="GAI20044.1"/>
    </source>
</evidence>
<protein>
    <submittedName>
        <fullName evidence="1">Uncharacterized protein</fullName>
    </submittedName>
</protein>
<proteinExistence type="predicted"/>
<name>X1NMZ6_9ZZZZ</name>
<dbReference type="AlphaFoldDB" id="X1NMZ6"/>
<organism evidence="1">
    <name type="scientific">marine sediment metagenome</name>
    <dbReference type="NCBI Taxonomy" id="412755"/>
    <lineage>
        <taxon>unclassified sequences</taxon>
        <taxon>metagenomes</taxon>
        <taxon>ecological metagenomes</taxon>
    </lineage>
</organism>